<evidence type="ECO:0000313" key="2">
    <source>
        <dbReference type="Proteomes" id="UP000317703"/>
    </source>
</evidence>
<gene>
    <name evidence="1" type="ORF">PS1_0028</name>
</gene>
<name>A0A514TUT7_9CAUD</name>
<dbReference type="Proteomes" id="UP000317703">
    <property type="component" value="Segment"/>
</dbReference>
<organism evidence="1 2">
    <name type="scientific">Aeromonas phage PS1</name>
    <dbReference type="NCBI Taxonomy" id="2591406"/>
    <lineage>
        <taxon>Viruses</taxon>
        <taxon>Duplodnaviria</taxon>
        <taxon>Heunggongvirae</taxon>
        <taxon>Uroviricota</taxon>
        <taxon>Caudoviricetes</taxon>
        <taxon>Chimalliviridae</taxon>
        <taxon>Ferozepurvirus</taxon>
        <taxon>Ferozepurvirus PS1</taxon>
    </lineage>
</organism>
<accession>A0A514TUT7</accession>
<sequence>MKLRMDVLKSNIGSKSVELVKFIRKEIEEVSFAITVDMDYRMVMKPAYGSLYSTSVIDTVTKEVKDEVNHRQRFFGHLERLHGNDIPCWNFVWDEDNKVFNYGWDKYGRLVKIDLGIFH</sequence>
<proteinExistence type="predicted"/>
<reference evidence="1" key="1">
    <citation type="submission" date="2019-06" db="EMBL/GenBank/DDBJ databases">
        <title>Complete genome sequence of Aeromonas hydrophila bacteriophage PS1.</title>
        <authorList>
            <person name="Rai S."/>
            <person name="Tyagi A."/>
            <person name="Kumar N."/>
            <person name="Singh N."/>
        </authorList>
    </citation>
    <scope>NUCLEOTIDE SEQUENCE [LARGE SCALE GENOMIC DNA]</scope>
</reference>
<keyword evidence="2" id="KW-1185">Reference proteome</keyword>
<dbReference type="EMBL" id="MN032614">
    <property type="protein sequence ID" value="QDJ96787.1"/>
    <property type="molecule type" value="Genomic_DNA"/>
</dbReference>
<evidence type="ECO:0000313" key="1">
    <source>
        <dbReference type="EMBL" id="QDJ96787.1"/>
    </source>
</evidence>
<protein>
    <submittedName>
        <fullName evidence="1">Uncharacterized protein</fullName>
    </submittedName>
</protein>